<evidence type="ECO:0000256" key="12">
    <source>
        <dbReference type="ARBA" id="ARBA00023221"/>
    </source>
</evidence>
<protein>
    <recommendedName>
        <fullName evidence="17">EXPERA domain-containing protein</fullName>
    </recommendedName>
</protein>
<evidence type="ECO:0000256" key="10">
    <source>
        <dbReference type="ARBA" id="ARBA00023136"/>
    </source>
</evidence>
<evidence type="ECO:0000256" key="15">
    <source>
        <dbReference type="SAM" id="MobiDB-lite"/>
    </source>
</evidence>
<sequence>MSNFRQLWQWLQTATEDANADAGAAVVEEVVLPPRPTHPYYPEDASIPGYAPNELPVPVLIAALGGMLGFALLGSSIVALRVNPALTKSNLAVFCWFMLWYFVLNHATLASSHSLFAQLWKEYALSDSRYLTSDFFMLSVESITALLWGPLCFLCALTSALPRSPLRHPLRIVACMAHLYGAALYYATSLCELHYTGRSHSRPEPLYFWGYYVGFNLPWVVVPFLILADSFATVRRALRALDRVDGALDGFWSREGRPTRGGAEEESKKTRYRGEPDLLASNSSYPTTDLTTSMSNANSTTEGGPRSHITEPDSPERDDTLMYIASFRWKPGVTANEFYDHWEHVHGPLVRPWMEKYGFLGYTQVHPKSALDVVNPTALESSEESPLVSFDSCAIMEVRDFDQFAAAFQDEYYPNVIAPDEKAFFDIETGVNRARGKVKRVF</sequence>
<dbReference type="Gene3D" id="3.30.70.100">
    <property type="match status" value="1"/>
</dbReference>
<dbReference type="Proteomes" id="UP000294003">
    <property type="component" value="Unassembled WGS sequence"/>
</dbReference>
<keyword evidence="12" id="KW-0753">Steroid metabolism</keyword>
<proteinExistence type="inferred from homology"/>
<keyword evidence="6" id="KW-0752">Steroid biosynthesis</keyword>
<comment type="similarity">
    <text evidence="3">Belongs to the EBP family.</text>
</comment>
<name>A0ABY0H4G0_9PEZI</name>
<feature type="domain" description="EXPERA" evidence="17">
    <location>
        <begin position="89"/>
        <end position="227"/>
    </location>
</feature>
<feature type="transmembrane region" description="Helical" evidence="16">
    <location>
        <begin position="169"/>
        <end position="188"/>
    </location>
</feature>
<reference evidence="18 19" key="1">
    <citation type="submission" date="2018-06" db="EMBL/GenBank/DDBJ databases">
        <title>Complete Genomes of Monosporascus.</title>
        <authorList>
            <person name="Robinson A.J."/>
            <person name="Natvig D.O."/>
        </authorList>
    </citation>
    <scope>NUCLEOTIDE SEQUENCE [LARGE SCALE GENOMIC DNA]</scope>
    <source>
        <strain evidence="18 19">CBS 609.92</strain>
    </source>
</reference>
<dbReference type="PANTHER" id="PTHR14207:SF0">
    <property type="entry name" value="3-BETA-HYDROXYSTEROID-DELTA(8),DELTA(7)-ISOMERASE"/>
    <property type="match status" value="1"/>
</dbReference>
<keyword evidence="19" id="KW-1185">Reference proteome</keyword>
<evidence type="ECO:0000256" key="14">
    <source>
        <dbReference type="PROSITE-ProRule" id="PRU01087"/>
    </source>
</evidence>
<evidence type="ECO:0000256" key="2">
    <source>
        <dbReference type="ARBA" id="ARBA00005986"/>
    </source>
</evidence>
<feature type="transmembrane region" description="Helical" evidence="16">
    <location>
        <begin position="59"/>
        <end position="79"/>
    </location>
</feature>
<gene>
    <name evidence="18" type="ORF">DL762_005652</name>
</gene>
<accession>A0ABY0H4G0</accession>
<evidence type="ECO:0000256" key="5">
    <source>
        <dbReference type="ARBA" id="ARBA00022692"/>
    </source>
</evidence>
<comment type="subcellular location">
    <subcellularLocation>
        <location evidence="1">Membrane</location>
        <topology evidence="1">Multi-pass membrane protein</topology>
    </subcellularLocation>
</comment>
<comment type="similarity">
    <text evidence="2">Belongs to the tpcK family.</text>
</comment>
<comment type="caution">
    <text evidence="18">The sequence shown here is derived from an EMBL/GenBank/DDBJ whole genome shotgun (WGS) entry which is preliminary data.</text>
</comment>
<evidence type="ECO:0000256" key="16">
    <source>
        <dbReference type="SAM" id="Phobius"/>
    </source>
</evidence>
<dbReference type="Pfam" id="PF07110">
    <property type="entry name" value="EthD"/>
    <property type="match status" value="1"/>
</dbReference>
<evidence type="ECO:0000256" key="4">
    <source>
        <dbReference type="ARBA" id="ARBA00022516"/>
    </source>
</evidence>
<feature type="transmembrane region" description="Helical" evidence="16">
    <location>
        <begin position="208"/>
        <end position="228"/>
    </location>
</feature>
<keyword evidence="4" id="KW-0444">Lipid biosynthesis</keyword>
<evidence type="ECO:0000313" key="18">
    <source>
        <dbReference type="EMBL" id="RYO84546.1"/>
    </source>
</evidence>
<dbReference type="InterPro" id="IPR007905">
    <property type="entry name" value="EBP"/>
</dbReference>
<feature type="compositionally biased region" description="Basic and acidic residues" evidence="15">
    <location>
        <begin position="255"/>
        <end position="276"/>
    </location>
</feature>
<keyword evidence="7 14" id="KW-1133">Transmembrane helix</keyword>
<dbReference type="InterPro" id="IPR009799">
    <property type="entry name" value="EthD_dom"/>
</dbReference>
<evidence type="ECO:0000256" key="3">
    <source>
        <dbReference type="ARBA" id="ARBA00008337"/>
    </source>
</evidence>
<keyword evidence="9" id="KW-0443">Lipid metabolism</keyword>
<feature type="compositionally biased region" description="Polar residues" evidence="15">
    <location>
        <begin position="280"/>
        <end position="302"/>
    </location>
</feature>
<dbReference type="Pfam" id="PF05241">
    <property type="entry name" value="EBP"/>
    <property type="match status" value="1"/>
</dbReference>
<dbReference type="InterPro" id="IPR011008">
    <property type="entry name" value="Dimeric_a/b-barrel"/>
</dbReference>
<feature type="region of interest" description="Disordered" evidence="15">
    <location>
        <begin position="255"/>
        <end position="317"/>
    </location>
</feature>
<evidence type="ECO:0000256" key="9">
    <source>
        <dbReference type="ARBA" id="ARBA00023098"/>
    </source>
</evidence>
<feature type="transmembrane region" description="Helical" evidence="16">
    <location>
        <begin position="135"/>
        <end position="157"/>
    </location>
</feature>
<keyword evidence="13" id="KW-0413">Isomerase</keyword>
<keyword evidence="8" id="KW-0756">Sterol biosynthesis</keyword>
<keyword evidence="5 14" id="KW-0812">Transmembrane</keyword>
<dbReference type="InterPro" id="IPR033118">
    <property type="entry name" value="EXPERA"/>
</dbReference>
<evidence type="ECO:0000256" key="13">
    <source>
        <dbReference type="ARBA" id="ARBA00023235"/>
    </source>
</evidence>
<dbReference type="PANTHER" id="PTHR14207">
    <property type="entry name" value="STEROL ISOMERASE"/>
    <property type="match status" value="1"/>
</dbReference>
<dbReference type="SUPFAM" id="SSF54909">
    <property type="entry name" value="Dimeric alpha+beta barrel"/>
    <property type="match status" value="1"/>
</dbReference>
<evidence type="ECO:0000259" key="17">
    <source>
        <dbReference type="PROSITE" id="PS51751"/>
    </source>
</evidence>
<evidence type="ECO:0000256" key="8">
    <source>
        <dbReference type="ARBA" id="ARBA00023011"/>
    </source>
</evidence>
<evidence type="ECO:0000256" key="1">
    <source>
        <dbReference type="ARBA" id="ARBA00004141"/>
    </source>
</evidence>
<organism evidence="18 19">
    <name type="scientific">Monosporascus cannonballus</name>
    <dbReference type="NCBI Taxonomy" id="155416"/>
    <lineage>
        <taxon>Eukaryota</taxon>
        <taxon>Fungi</taxon>
        <taxon>Dikarya</taxon>
        <taxon>Ascomycota</taxon>
        <taxon>Pezizomycotina</taxon>
        <taxon>Sordariomycetes</taxon>
        <taxon>Xylariomycetidae</taxon>
        <taxon>Xylariales</taxon>
        <taxon>Xylariales incertae sedis</taxon>
        <taxon>Monosporascus</taxon>
    </lineage>
</organism>
<evidence type="ECO:0000256" key="7">
    <source>
        <dbReference type="ARBA" id="ARBA00022989"/>
    </source>
</evidence>
<evidence type="ECO:0000256" key="11">
    <source>
        <dbReference type="ARBA" id="ARBA00023166"/>
    </source>
</evidence>
<evidence type="ECO:0000313" key="19">
    <source>
        <dbReference type="Proteomes" id="UP000294003"/>
    </source>
</evidence>
<evidence type="ECO:0000256" key="6">
    <source>
        <dbReference type="ARBA" id="ARBA00022955"/>
    </source>
</evidence>
<keyword evidence="11" id="KW-1207">Sterol metabolism</keyword>
<keyword evidence="10 14" id="KW-0472">Membrane</keyword>
<feature type="transmembrane region" description="Helical" evidence="16">
    <location>
        <begin position="91"/>
        <end position="115"/>
    </location>
</feature>
<feature type="compositionally biased region" description="Basic and acidic residues" evidence="15">
    <location>
        <begin position="308"/>
        <end position="317"/>
    </location>
</feature>
<dbReference type="EMBL" id="QJNS01000159">
    <property type="protein sequence ID" value="RYO84546.1"/>
    <property type="molecule type" value="Genomic_DNA"/>
</dbReference>
<dbReference type="PROSITE" id="PS51751">
    <property type="entry name" value="EXPERA"/>
    <property type="match status" value="1"/>
</dbReference>